<dbReference type="Gene3D" id="1.10.10.660">
    <property type="entry name" value="conserved protein of unknown function from Enterococcus faecalis V583"/>
    <property type="match status" value="1"/>
</dbReference>
<protein>
    <submittedName>
        <fullName evidence="1">DUF1116 domain-containing protein</fullName>
    </submittedName>
</protein>
<reference evidence="1" key="1">
    <citation type="journal article" date="2020" name="mSystems">
        <title>Genome- and Community-Level Interaction Insights into Carbon Utilization and Element Cycling Functions of Hydrothermarchaeota in Hydrothermal Sediment.</title>
        <authorList>
            <person name="Zhou Z."/>
            <person name="Liu Y."/>
            <person name="Xu W."/>
            <person name="Pan J."/>
            <person name="Luo Z.H."/>
            <person name="Li M."/>
        </authorList>
    </citation>
    <scope>NUCLEOTIDE SEQUENCE [LARGE SCALE GENOMIC DNA]</scope>
    <source>
        <strain evidence="1">SpSt-1259</strain>
    </source>
</reference>
<comment type="caution">
    <text evidence="1">The sequence shown here is derived from an EMBL/GenBank/DDBJ whole genome shotgun (WGS) entry which is preliminary data.</text>
</comment>
<gene>
    <name evidence="1" type="ORF">ENO36_02250</name>
</gene>
<dbReference type="InterPro" id="IPR009499">
    <property type="entry name" value="AllG-like"/>
</dbReference>
<dbReference type="Proteomes" id="UP000885664">
    <property type="component" value="Unassembled WGS sequence"/>
</dbReference>
<dbReference type="AlphaFoldDB" id="A0A7C2UUA2"/>
<accession>A0A7C2UUA2</accession>
<proteinExistence type="predicted"/>
<organism evidence="1">
    <name type="scientific">Fervidicoccus fontis</name>
    <dbReference type="NCBI Taxonomy" id="683846"/>
    <lineage>
        <taxon>Archaea</taxon>
        <taxon>Thermoproteota</taxon>
        <taxon>Thermoprotei</taxon>
        <taxon>Fervidicoccales</taxon>
        <taxon>Fervidicoccaceae</taxon>
        <taxon>Fervidicoccus</taxon>
    </lineage>
</organism>
<name>A0A7C2UUA2_9CREN</name>
<dbReference type="Gene3D" id="3.90.1700.10">
    <property type="entry name" value="v583 domain like"/>
    <property type="match status" value="1"/>
</dbReference>
<dbReference type="Gene3D" id="3.90.1710.10">
    <property type="entry name" value="Enterococcus faecalis V583 domain"/>
    <property type="match status" value="1"/>
</dbReference>
<dbReference type="EMBL" id="DSFE01000048">
    <property type="protein sequence ID" value="HEU97663.1"/>
    <property type="molecule type" value="Genomic_DNA"/>
</dbReference>
<evidence type="ECO:0000313" key="1">
    <source>
        <dbReference type="EMBL" id="HEU97663.1"/>
    </source>
</evidence>
<sequence length="421" mass="46230">MSLKEKIEEANRNAVERMMEAEPYLVDTKLAKDAIPNFRDDLLLHAGPPLTWEKASGPMKGAIIGALIYEGKAKNEEEAIKLVERGEVVLKPNHEFSAVGPMAGVISPNMPVYIIEDKKFGMRSFSNYNEGIGKVLRYGAYDSEVINRLKWMREELYPAMKAALDEARKDKGGINFKAIIQQALHMGDEGHNRYVAATSKFMNEIALYLVKADLSKDVFSRVWDFMKNNNFFTLNIGMASAKAMTLAAHNIKYSTIVTVLTRNGTEAGIWVSGLGNRWFTAPAPVPKGVFFPGFTQDDANPDLGDSAITETAGFGGFAMAAAPAVVSWVGGSVEFAVENTKNMYNITYAKHKYFTIPYLGFQGTPTGVDIRYVVKTGITPTINTGIAHKKAGVGQVGAGIVKFPFELFKDAFKAFVEQYGA</sequence>
<dbReference type="InterPro" id="IPR024033">
    <property type="entry name" value="OXTCase_su_AllG_h-dom"/>
</dbReference>
<dbReference type="Pfam" id="PF06545">
    <property type="entry name" value="AllG"/>
    <property type="match status" value="1"/>
</dbReference>